<protein>
    <submittedName>
        <fullName evidence="2">Sugar phosphate isomerase/epimerase family protein</fullName>
    </submittedName>
</protein>
<dbReference type="Proteomes" id="UP001589645">
    <property type="component" value="Unassembled WGS sequence"/>
</dbReference>
<sequence>MYTLRDQGSLEEQFAMAQRAGFHAVELVGTHDVDSYELNRLLNEYDLDAMAAHVQLEALRNDLQTVITFNKAVDNDVIIMPWLPAEERPDSARGWRELGQELDQIGQTLRRNGMTLAYHNHDFEMKKFHGKTALEWIISASHARNLKIELDAAWVSRGGQDPAQFIKKLRHRLFSIHVKDNSGIGTHDDERNFTVVGDGIMAWDEVLPAAERAHARWFVVEHDQPADAEAIITKANQYLKDHLRR</sequence>
<dbReference type="Pfam" id="PF01261">
    <property type="entry name" value="AP_endonuc_2"/>
    <property type="match status" value="1"/>
</dbReference>
<gene>
    <name evidence="2" type="ORF">ACFFUV_06510</name>
</gene>
<dbReference type="PANTHER" id="PTHR12110">
    <property type="entry name" value="HYDROXYPYRUVATE ISOMERASE"/>
    <property type="match status" value="1"/>
</dbReference>
<dbReference type="InterPro" id="IPR013022">
    <property type="entry name" value="Xyl_isomerase-like_TIM-brl"/>
</dbReference>
<evidence type="ECO:0000259" key="1">
    <source>
        <dbReference type="Pfam" id="PF01261"/>
    </source>
</evidence>
<dbReference type="GO" id="GO:0016853">
    <property type="term" value="F:isomerase activity"/>
    <property type="evidence" value="ECO:0007669"/>
    <property type="project" value="UniProtKB-KW"/>
</dbReference>
<organism evidence="2 3">
    <name type="scientific">Vibrio olivae</name>
    <dbReference type="NCBI Taxonomy" id="1243002"/>
    <lineage>
        <taxon>Bacteria</taxon>
        <taxon>Pseudomonadati</taxon>
        <taxon>Pseudomonadota</taxon>
        <taxon>Gammaproteobacteria</taxon>
        <taxon>Vibrionales</taxon>
        <taxon>Vibrionaceae</taxon>
        <taxon>Vibrio</taxon>
    </lineage>
</organism>
<evidence type="ECO:0000313" key="2">
    <source>
        <dbReference type="EMBL" id="MFB9134626.1"/>
    </source>
</evidence>
<dbReference type="PANTHER" id="PTHR12110:SF41">
    <property type="entry name" value="INOSOSE DEHYDRATASE"/>
    <property type="match status" value="1"/>
</dbReference>
<dbReference type="Gene3D" id="3.20.20.150">
    <property type="entry name" value="Divalent-metal-dependent TIM barrel enzymes"/>
    <property type="match status" value="1"/>
</dbReference>
<dbReference type="EMBL" id="JBHMEP010000001">
    <property type="protein sequence ID" value="MFB9134626.1"/>
    <property type="molecule type" value="Genomic_DNA"/>
</dbReference>
<evidence type="ECO:0000313" key="3">
    <source>
        <dbReference type="Proteomes" id="UP001589645"/>
    </source>
</evidence>
<keyword evidence="2" id="KW-0413">Isomerase</keyword>
<comment type="caution">
    <text evidence="2">The sequence shown here is derived from an EMBL/GenBank/DDBJ whole genome shotgun (WGS) entry which is preliminary data.</text>
</comment>
<feature type="domain" description="Xylose isomerase-like TIM barrel" evidence="1">
    <location>
        <begin position="15"/>
        <end position="241"/>
    </location>
</feature>
<dbReference type="RefSeq" id="WP_390190606.1">
    <property type="nucleotide sequence ID" value="NZ_JBHMEP010000001.1"/>
</dbReference>
<reference evidence="2 3" key="1">
    <citation type="submission" date="2024-09" db="EMBL/GenBank/DDBJ databases">
        <authorList>
            <person name="Sun Q."/>
            <person name="Mori K."/>
        </authorList>
    </citation>
    <scope>NUCLEOTIDE SEQUENCE [LARGE SCALE GENOMIC DNA]</scope>
    <source>
        <strain evidence="2 3">CECT 8064</strain>
    </source>
</reference>
<accession>A0ABV5HK67</accession>
<keyword evidence="3" id="KW-1185">Reference proteome</keyword>
<name>A0ABV5HK67_9VIBR</name>
<dbReference type="SUPFAM" id="SSF51658">
    <property type="entry name" value="Xylose isomerase-like"/>
    <property type="match status" value="1"/>
</dbReference>
<dbReference type="InterPro" id="IPR050312">
    <property type="entry name" value="IolE/XylAMocC-like"/>
</dbReference>
<dbReference type="InterPro" id="IPR036237">
    <property type="entry name" value="Xyl_isomerase-like_sf"/>
</dbReference>
<proteinExistence type="predicted"/>